<evidence type="ECO:0000256" key="5">
    <source>
        <dbReference type="ARBA" id="ARBA00022763"/>
    </source>
</evidence>
<evidence type="ECO:0000256" key="10">
    <source>
        <dbReference type="ARBA" id="ARBA00023159"/>
    </source>
</evidence>
<dbReference type="GO" id="GO:0003677">
    <property type="term" value="F:DNA binding"/>
    <property type="evidence" value="ECO:0007669"/>
    <property type="project" value="UniProtKB-UniRule"/>
</dbReference>
<dbReference type="PANTHER" id="PTHR45685:SF2">
    <property type="entry name" value="CHROMATIN-REMODELING ATPASE INO80"/>
    <property type="match status" value="1"/>
</dbReference>
<evidence type="ECO:0000313" key="20">
    <source>
        <dbReference type="EMBL" id="VWP00838.1"/>
    </source>
</evidence>
<evidence type="ECO:0000256" key="4">
    <source>
        <dbReference type="ARBA" id="ARBA00022741"/>
    </source>
</evidence>
<evidence type="ECO:0000256" key="12">
    <source>
        <dbReference type="ARBA" id="ARBA00023204"/>
    </source>
</evidence>
<dbReference type="InterPro" id="IPR000330">
    <property type="entry name" value="SNF2_N"/>
</dbReference>
<feature type="region of interest" description="Disordered" evidence="17">
    <location>
        <begin position="1"/>
        <end position="187"/>
    </location>
</feature>
<dbReference type="EC" id="3.6.4.-" evidence="15"/>
<dbReference type="InterPro" id="IPR038718">
    <property type="entry name" value="SNF2-like_sf"/>
</dbReference>
<comment type="domain">
    <text evidence="15">The DBINO region is involved in binding to DNA.</text>
</comment>
<dbReference type="GO" id="GO:0016887">
    <property type="term" value="F:ATP hydrolysis activity"/>
    <property type="evidence" value="ECO:0007669"/>
    <property type="project" value="TreeGrafter"/>
</dbReference>
<evidence type="ECO:0000259" key="18">
    <source>
        <dbReference type="PROSITE" id="PS51192"/>
    </source>
</evidence>
<evidence type="ECO:0000256" key="14">
    <source>
        <dbReference type="ARBA" id="ARBA00049360"/>
    </source>
</evidence>
<accession>A0A5K1K544</accession>
<keyword evidence="9 15" id="KW-0238">DNA-binding</keyword>
<feature type="compositionally biased region" description="Pro residues" evidence="17">
    <location>
        <begin position="35"/>
        <end position="46"/>
    </location>
</feature>
<feature type="region of interest" description="Disordered" evidence="17">
    <location>
        <begin position="279"/>
        <end position="440"/>
    </location>
</feature>
<feature type="compositionally biased region" description="Basic and acidic residues" evidence="17">
    <location>
        <begin position="1"/>
        <end position="12"/>
    </location>
</feature>
<sequence length="1088" mass="122708">MSLKHILNDDPPPRSPALGPQPSAANGGPILVVAPQPPAPLAPLSPPLQHQRESRPHSTGHDVDSAPPAREYTYQHETPSSYRSPAAWEHHNGDRQQPDDIPSGPSSSYYAEQEESATPSPRISNGTPVGNKQKEDSAPAESNGRVLRKRKLPDDDEDYHPPDEPPAEEPAESGEEDSKPSSDLEDCPELWWSELGNYIIETHKRQKQVDAWFSRWIIERDSITAYRMSHHYRDRLARIPLPPPPLPPPPPPMDEEMMLKMRPPPSPSSSVYEIGPPDFHTPDGLTFIGEDAGPEIDEPASVRRKGKGKEVPKRAPPPGSESDSDIPISAMRPPTKKRRVDKDSADVIDDRHTVIDDSILMGASPANKLLSNAKGRGKGKHREQSVDSATATPKGRKKPGPKKKLDNLPPATQEILGLGSNAPSISGDVTPNGSRPPSPTLTSVSATMYELDETIPALKRARKVDDAAMIKRVKNLEDAQRKVWQNIARRDVAKVYKYHVTGYQIRRAQMTRLATLSSIQARRPFQKTARSTKDTQAKAKRLMREMLVFWKKNEKEERDVRKREQKEAIDRAKIEEEKREAARQARKLEFLISQTELYSHFVGNKLKTAELEGGEAAAHVPAGVEVADVDPDKLQDIDFDDALAKKRAQDFDTQAALERKTNEALKLAKRQAHIRADEDVETPGGSGTPLVDLDSDELNFQNPTSLTGELTIAQPKMLMATLKEYQLKGLNWLATLYEQGINGILADEMGLGKTVQSISLLAYLAETHDIWGPFLVVSPASTLHNWQQEITRFVPKLKALPYWGNPKDRATLRKFWSKKEISYDQDAPFHVLITSYQLVLQDQQYFQRVKWQYMILDEAQNIKNSSSARWKTLLGFHCRNRLLLTELWALLHFIMPSLFDSHDEFNEWFSKDIENAAENKGSKLNEHQLRRLHMILKPFMLRRVKRHVQNELSEKIEKDIYVELSARQRGLYKALLANVSVQDLLEKAANLGDADSARSLMNLVMQFRKVCNHPELFERADVVAPFSFSEFGRSGPLNREGDFVQLPYSTRNPIEYTIPTLFLEDGGLLDDDEYSVDQLRSPFALRGW</sequence>
<dbReference type="AlphaFoldDB" id="A0A5K1K544"/>
<feature type="coiled-coil region" evidence="16">
    <location>
        <begin position="565"/>
        <end position="594"/>
    </location>
</feature>
<keyword evidence="4" id="KW-0547">Nucleotide-binding</keyword>
<feature type="compositionally biased region" description="Basic and acidic residues" evidence="17">
    <location>
        <begin position="340"/>
        <end position="355"/>
    </location>
</feature>
<dbReference type="GO" id="GO:0006281">
    <property type="term" value="P:DNA repair"/>
    <property type="evidence" value="ECO:0007669"/>
    <property type="project" value="UniProtKB-UniRule"/>
</dbReference>
<dbReference type="GO" id="GO:0005524">
    <property type="term" value="F:ATP binding"/>
    <property type="evidence" value="ECO:0007669"/>
    <property type="project" value="UniProtKB-UniRule"/>
</dbReference>
<organism evidence="20">
    <name type="scientific">Ganoderma boninense</name>
    <dbReference type="NCBI Taxonomy" id="34458"/>
    <lineage>
        <taxon>Eukaryota</taxon>
        <taxon>Fungi</taxon>
        <taxon>Dikarya</taxon>
        <taxon>Basidiomycota</taxon>
        <taxon>Agaricomycotina</taxon>
        <taxon>Agaricomycetes</taxon>
        <taxon>Polyporales</taxon>
        <taxon>Polyporaceae</taxon>
        <taxon>Ganoderma</taxon>
    </lineage>
</organism>
<dbReference type="Pfam" id="PF00176">
    <property type="entry name" value="SNF2-rel_dom"/>
    <property type="match status" value="1"/>
</dbReference>
<feature type="domain" description="Helicase ATP-binding" evidence="18">
    <location>
        <begin position="734"/>
        <end position="885"/>
    </location>
</feature>
<feature type="domain" description="DBINO" evidence="19">
    <location>
        <begin position="483"/>
        <end position="608"/>
    </location>
</feature>
<dbReference type="SUPFAM" id="SSF52540">
    <property type="entry name" value="P-loop containing nucleoside triphosphate hydrolases"/>
    <property type="match status" value="2"/>
</dbReference>
<dbReference type="Pfam" id="PF13892">
    <property type="entry name" value="DBINO"/>
    <property type="match status" value="1"/>
</dbReference>
<feature type="compositionally biased region" description="Polar residues" evidence="17">
    <location>
        <begin position="118"/>
        <end position="130"/>
    </location>
</feature>
<evidence type="ECO:0000259" key="19">
    <source>
        <dbReference type="PROSITE" id="PS51413"/>
    </source>
</evidence>
<evidence type="ECO:0000256" key="15">
    <source>
        <dbReference type="RuleBase" id="RU368001"/>
    </source>
</evidence>
<keyword evidence="13" id="KW-0539">Nucleus</keyword>
<comment type="subcellular location">
    <subcellularLocation>
        <location evidence="1 15">Nucleus</location>
    </subcellularLocation>
</comment>
<dbReference type="GO" id="GO:0006338">
    <property type="term" value="P:chromatin remodeling"/>
    <property type="evidence" value="ECO:0007669"/>
    <property type="project" value="UniProtKB-UniRule"/>
</dbReference>
<evidence type="ECO:0000256" key="1">
    <source>
        <dbReference type="ARBA" id="ARBA00004123"/>
    </source>
</evidence>
<evidence type="ECO:0000256" key="17">
    <source>
        <dbReference type="SAM" id="MobiDB-lite"/>
    </source>
</evidence>
<gene>
    <name evidence="20" type="primary">Q6FM61</name>
</gene>
<evidence type="ECO:0000256" key="13">
    <source>
        <dbReference type="ARBA" id="ARBA00023242"/>
    </source>
</evidence>
<evidence type="ECO:0000256" key="16">
    <source>
        <dbReference type="SAM" id="Coils"/>
    </source>
</evidence>
<dbReference type="PROSITE" id="PS51192">
    <property type="entry name" value="HELICASE_ATP_BIND_1"/>
    <property type="match status" value="1"/>
</dbReference>
<proteinExistence type="inferred from homology"/>
<dbReference type="PROSITE" id="PS51413">
    <property type="entry name" value="DBINO"/>
    <property type="match status" value="1"/>
</dbReference>
<dbReference type="FunFam" id="3.40.50.10810:FF:000022">
    <property type="entry name" value="Blast:Putative DNA helicase Ino80"/>
    <property type="match status" value="1"/>
</dbReference>
<dbReference type="InterPro" id="IPR027417">
    <property type="entry name" value="P-loop_NTPase"/>
</dbReference>
<keyword evidence="16" id="KW-0175">Coiled coil</keyword>
<dbReference type="GO" id="GO:0042393">
    <property type="term" value="F:histone binding"/>
    <property type="evidence" value="ECO:0007669"/>
    <property type="project" value="TreeGrafter"/>
</dbReference>
<evidence type="ECO:0000256" key="3">
    <source>
        <dbReference type="ARBA" id="ARBA00019805"/>
    </source>
</evidence>
<dbReference type="InterPro" id="IPR020838">
    <property type="entry name" value="DBINO"/>
</dbReference>
<keyword evidence="5 15" id="KW-0227">DNA damage</keyword>
<feature type="compositionally biased region" description="Acidic residues" evidence="17">
    <location>
        <begin position="165"/>
        <end position="175"/>
    </location>
</feature>
<comment type="subunit">
    <text evidence="15">Component of the INO80 chromatin-remodeling complex.</text>
</comment>
<feature type="compositionally biased region" description="Basic and acidic residues" evidence="17">
    <location>
        <begin position="88"/>
        <end position="98"/>
    </location>
</feature>
<keyword evidence="10" id="KW-0010">Activator</keyword>
<evidence type="ECO:0000256" key="6">
    <source>
        <dbReference type="ARBA" id="ARBA00022801"/>
    </source>
</evidence>
<name>A0A5K1K544_9APHY</name>
<evidence type="ECO:0000256" key="2">
    <source>
        <dbReference type="ARBA" id="ARBA00007025"/>
    </source>
</evidence>
<keyword evidence="6 15" id="KW-0378">Hydrolase</keyword>
<dbReference type="InterPro" id="IPR050520">
    <property type="entry name" value="INO80/SWR1_helicase"/>
</dbReference>
<dbReference type="PANTHER" id="PTHR45685">
    <property type="entry name" value="HELICASE SRCAP-RELATED"/>
    <property type="match status" value="1"/>
</dbReference>
<dbReference type="Gene3D" id="3.40.50.10810">
    <property type="entry name" value="Tandem AAA-ATPase domain"/>
    <property type="match status" value="1"/>
</dbReference>
<feature type="compositionally biased region" description="Basic and acidic residues" evidence="17">
    <location>
        <begin position="50"/>
        <end position="64"/>
    </location>
</feature>
<dbReference type="GO" id="GO:0031011">
    <property type="term" value="C:Ino80 complex"/>
    <property type="evidence" value="ECO:0007669"/>
    <property type="project" value="UniProtKB-UniRule"/>
</dbReference>
<evidence type="ECO:0000256" key="9">
    <source>
        <dbReference type="ARBA" id="ARBA00023125"/>
    </source>
</evidence>
<comment type="function">
    <text evidence="15">ATPase component of the INO80 complex which remodels chromatin by shifting nucleosomes and is involved in DNA repair.</text>
</comment>
<evidence type="ECO:0000256" key="11">
    <source>
        <dbReference type="ARBA" id="ARBA00023163"/>
    </source>
</evidence>
<reference evidence="20" key="1">
    <citation type="submission" date="2019-10" db="EMBL/GenBank/DDBJ databases">
        <authorList>
            <person name="Nor Muhammad N."/>
        </authorList>
    </citation>
    <scope>NUCLEOTIDE SEQUENCE</scope>
</reference>
<keyword evidence="8" id="KW-0805">Transcription regulation</keyword>
<comment type="similarity">
    <text evidence="2 15">Belongs to the SNF2/RAD54 helicase family.</text>
</comment>
<keyword evidence="7 15" id="KW-0067">ATP-binding</keyword>
<dbReference type="SMART" id="SM00487">
    <property type="entry name" value="DEXDc"/>
    <property type="match status" value="1"/>
</dbReference>
<dbReference type="EMBL" id="LR728862">
    <property type="protein sequence ID" value="VWP00838.1"/>
    <property type="molecule type" value="Genomic_DNA"/>
</dbReference>
<feature type="compositionally biased region" description="Polar residues" evidence="17">
    <location>
        <begin position="421"/>
        <end position="433"/>
    </location>
</feature>
<keyword evidence="12 15" id="KW-0234">DNA repair</keyword>
<evidence type="ECO:0000256" key="7">
    <source>
        <dbReference type="ARBA" id="ARBA00022840"/>
    </source>
</evidence>
<keyword evidence="11" id="KW-0804">Transcription</keyword>
<protein>
    <recommendedName>
        <fullName evidence="3 15">Chromatin-remodeling ATPase INO80</fullName>
        <ecNumber evidence="15">3.6.4.-</ecNumber>
    </recommendedName>
</protein>
<evidence type="ECO:0000256" key="8">
    <source>
        <dbReference type="ARBA" id="ARBA00023015"/>
    </source>
</evidence>
<comment type="catalytic activity">
    <reaction evidence="14 15">
        <text>ATP + H2O = ADP + phosphate + H(+)</text>
        <dbReference type="Rhea" id="RHEA:13065"/>
        <dbReference type="ChEBI" id="CHEBI:15377"/>
        <dbReference type="ChEBI" id="CHEBI:15378"/>
        <dbReference type="ChEBI" id="CHEBI:30616"/>
        <dbReference type="ChEBI" id="CHEBI:43474"/>
        <dbReference type="ChEBI" id="CHEBI:456216"/>
    </reaction>
</comment>
<dbReference type="InterPro" id="IPR014001">
    <property type="entry name" value="Helicase_ATP-bd"/>
</dbReference>